<dbReference type="GO" id="GO:0006312">
    <property type="term" value="P:mitotic recombination"/>
    <property type="evidence" value="ECO:0007669"/>
    <property type="project" value="TreeGrafter"/>
</dbReference>
<accession>A0A8H7GWH8</accession>
<evidence type="ECO:0000256" key="4">
    <source>
        <dbReference type="ARBA" id="ARBA00023204"/>
    </source>
</evidence>
<evidence type="ECO:0000313" key="7">
    <source>
        <dbReference type="EMBL" id="KAF8003952.1"/>
    </source>
</evidence>
<keyword evidence="8" id="KW-1185">Reference proteome</keyword>
<dbReference type="InterPro" id="IPR041247">
    <property type="entry name" value="Rad52_fam"/>
</dbReference>
<dbReference type="InterPro" id="IPR042525">
    <property type="entry name" value="Rad52_Rad59_Rad22_sf"/>
</dbReference>
<dbReference type="Gene3D" id="3.30.390.80">
    <property type="entry name" value="DNA repair protein Rad52/59/22"/>
    <property type="match status" value="1"/>
</dbReference>
<dbReference type="GO" id="GO:0005634">
    <property type="term" value="C:nucleus"/>
    <property type="evidence" value="ECO:0007669"/>
    <property type="project" value="TreeGrafter"/>
</dbReference>
<dbReference type="EMBL" id="JACBPP010000002">
    <property type="protein sequence ID" value="KAF8003952.1"/>
    <property type="molecule type" value="Genomic_DNA"/>
</dbReference>
<protein>
    <recommendedName>
        <fullName evidence="6">DNA repair and recombination protein RAD52</fullName>
    </recommendedName>
</protein>
<keyword evidence="2" id="KW-0227">DNA damage</keyword>
<evidence type="ECO:0000256" key="5">
    <source>
        <dbReference type="ARBA" id="ARBA00037138"/>
    </source>
</evidence>
<comment type="caution">
    <text evidence="7">The sequence shown here is derived from an EMBL/GenBank/DDBJ whole genome shotgun (WGS) entry which is preliminary data.</text>
</comment>
<proteinExistence type="inferred from homology"/>
<dbReference type="PANTHER" id="PTHR12132">
    <property type="entry name" value="DNA REPAIR AND RECOMBINATION PROTEIN RAD52, RAD59"/>
    <property type="match status" value="1"/>
</dbReference>
<evidence type="ECO:0000256" key="1">
    <source>
        <dbReference type="ARBA" id="ARBA00006638"/>
    </source>
</evidence>
<comment type="function">
    <text evidence="5">Involved in DNA double-strand break (DSB) repair and recombination. Promotes the annealing of complementary single-stranded DNA and by stimulation of the RAD51 recombinase.</text>
</comment>
<evidence type="ECO:0000256" key="3">
    <source>
        <dbReference type="ARBA" id="ARBA00023172"/>
    </source>
</evidence>
<dbReference type="AlphaFoldDB" id="A0A8H7GWH8"/>
<organism evidence="7 8">
    <name type="scientific">Metschnikowia pulcherrima</name>
    <dbReference type="NCBI Taxonomy" id="27326"/>
    <lineage>
        <taxon>Eukaryota</taxon>
        <taxon>Fungi</taxon>
        <taxon>Dikarya</taxon>
        <taxon>Ascomycota</taxon>
        <taxon>Saccharomycotina</taxon>
        <taxon>Pichiomycetes</taxon>
        <taxon>Metschnikowiaceae</taxon>
        <taxon>Metschnikowia</taxon>
    </lineage>
</organism>
<reference evidence="7" key="1">
    <citation type="submission" date="2020-10" db="EMBL/GenBank/DDBJ databases">
        <title>The Whole-Genome Sequence of Metschnikowia persimmonesis, a Novel Endophytic Yeast Species Isolated from Medicinal Plant Diospyros kaki Thumb.</title>
        <authorList>
            <person name="Rahmat E."/>
            <person name="Kang Y."/>
        </authorList>
    </citation>
    <scope>NUCLEOTIDE SEQUENCE</scope>
    <source>
        <strain evidence="7">KIOM G15050</strain>
    </source>
</reference>
<dbReference type="GO" id="GO:0000724">
    <property type="term" value="P:double-strand break repair via homologous recombination"/>
    <property type="evidence" value="ECO:0007669"/>
    <property type="project" value="TreeGrafter"/>
</dbReference>
<gene>
    <name evidence="7" type="ORF">HF325_001400</name>
</gene>
<sequence>MDGSGPEGDTETVTESVLFPYLALFEEPGEIDDIQEPHVLSPWAKTKIGTFQARLETVLKKRDMRGMGKYGMASVSSALLINMVNECFGFNGWLSQILFCQLTAQDFDEENKTFSMTQVATMRVTLQDGTEVDATGQGEAKNLPLKNACLGTSRKMACTDGLRNAFLQFPDLLRCESSIKIEA</sequence>
<keyword evidence="4" id="KW-0234">DNA repair</keyword>
<evidence type="ECO:0000313" key="8">
    <source>
        <dbReference type="Proteomes" id="UP000649328"/>
    </source>
</evidence>
<keyword evidence="3" id="KW-0233">DNA recombination</keyword>
<dbReference type="GO" id="GO:0045002">
    <property type="term" value="P:double-strand break repair via single-strand annealing"/>
    <property type="evidence" value="ECO:0007669"/>
    <property type="project" value="TreeGrafter"/>
</dbReference>
<comment type="similarity">
    <text evidence="1">Belongs to the RAD52 family.</text>
</comment>
<dbReference type="Proteomes" id="UP000649328">
    <property type="component" value="Unassembled WGS sequence"/>
</dbReference>
<dbReference type="SUPFAM" id="SSF54768">
    <property type="entry name" value="dsRNA-binding domain-like"/>
    <property type="match status" value="1"/>
</dbReference>
<name>A0A8H7GWH8_9ASCO</name>
<dbReference type="InterPro" id="IPR007232">
    <property type="entry name" value="Rad52_Rad59_Rad22"/>
</dbReference>
<evidence type="ECO:0000256" key="2">
    <source>
        <dbReference type="ARBA" id="ARBA00022763"/>
    </source>
</evidence>
<evidence type="ECO:0000256" key="6">
    <source>
        <dbReference type="ARBA" id="ARBA00041062"/>
    </source>
</evidence>
<dbReference type="Pfam" id="PF04098">
    <property type="entry name" value="Rad52_Rad22"/>
    <property type="match status" value="1"/>
</dbReference>
<dbReference type="OrthoDB" id="206565at2759"/>
<dbReference type="PANTHER" id="PTHR12132:SF1">
    <property type="entry name" value="DNA REPAIR PROTEIN RAD52 HOMOLOG"/>
    <property type="match status" value="1"/>
</dbReference>